<dbReference type="RefSeq" id="WP_112745007.1">
    <property type="nucleotide sequence ID" value="NZ_QMFY01000001.1"/>
</dbReference>
<dbReference type="Proteomes" id="UP000251889">
    <property type="component" value="Unassembled WGS sequence"/>
</dbReference>
<dbReference type="Pfam" id="PF12669">
    <property type="entry name" value="FeoB_associated"/>
    <property type="match status" value="1"/>
</dbReference>
<keyword evidence="3" id="KW-1185">Reference proteome</keyword>
<comment type="caution">
    <text evidence="2">The sequence shown here is derived from an EMBL/GenBank/DDBJ whole genome shotgun (WGS) entry which is preliminary data.</text>
</comment>
<keyword evidence="1" id="KW-0812">Transmembrane</keyword>
<evidence type="ECO:0000313" key="2">
    <source>
        <dbReference type="EMBL" id="RAW02792.1"/>
    </source>
</evidence>
<feature type="transmembrane region" description="Helical" evidence="1">
    <location>
        <begin position="6"/>
        <end position="23"/>
    </location>
</feature>
<protein>
    <submittedName>
        <fullName evidence="2">FeoB-associated Cys-rich membrane protein</fullName>
    </submittedName>
</protein>
<keyword evidence="1" id="KW-0472">Membrane</keyword>
<dbReference type="AlphaFoldDB" id="A0A364Y976"/>
<reference evidence="2 3" key="1">
    <citation type="submission" date="2018-06" db="EMBL/GenBank/DDBJ databases">
        <title>Chryseolinea flavus sp. nov., a member of the phylum Bacteroidetes isolated from soil.</title>
        <authorList>
            <person name="Li Y."/>
            <person name="Wang J."/>
        </authorList>
    </citation>
    <scope>NUCLEOTIDE SEQUENCE [LARGE SCALE GENOMIC DNA]</scope>
    <source>
        <strain evidence="2 3">SDU1-6</strain>
    </source>
</reference>
<gene>
    <name evidence="2" type="ORF">DQQ10_01405</name>
</gene>
<name>A0A364Y976_9BACT</name>
<accession>A0A364Y976</accession>
<proteinExistence type="predicted"/>
<dbReference type="EMBL" id="QMFY01000001">
    <property type="protein sequence ID" value="RAW02792.1"/>
    <property type="molecule type" value="Genomic_DNA"/>
</dbReference>
<evidence type="ECO:0000313" key="3">
    <source>
        <dbReference type="Proteomes" id="UP000251889"/>
    </source>
</evidence>
<organism evidence="2 3">
    <name type="scientific">Pseudochryseolinea flava</name>
    <dbReference type="NCBI Taxonomy" id="2059302"/>
    <lineage>
        <taxon>Bacteria</taxon>
        <taxon>Pseudomonadati</taxon>
        <taxon>Bacteroidota</taxon>
        <taxon>Cytophagia</taxon>
        <taxon>Cytophagales</taxon>
        <taxon>Fulvivirgaceae</taxon>
        <taxon>Pseudochryseolinea</taxon>
    </lineage>
</organism>
<sequence>MIQQILIGIIFIGAVYYVAQMIYQKFTAKSGCASGCGKCGALDVDAILKAEKAKSKI</sequence>
<evidence type="ECO:0000256" key="1">
    <source>
        <dbReference type="SAM" id="Phobius"/>
    </source>
</evidence>
<keyword evidence="1" id="KW-1133">Transmembrane helix</keyword>